<gene>
    <name evidence="1" type="ORF">PGCG_00251</name>
</gene>
<sequence length="345" mass="39932">MTLDLTKYKDKGLTGLANLGNTCYLNSCMQIMSHCYEFNDMLDKIDFDALNKTPDSVLLVEWNNLRKLMWSQNCIVAPHRYVNTVQKLSASKNIELFSGFDQNDLPEFLIFIIDCFHGSLKRKVEMNISGTSRNETDDLAKQCFSMIKNMYSETYSELLNLFYGINVSLLYSEDNKTLLSCKPEPFSLIDLPIPVNKQSCNIYDCLDSYVYPEKLDGDNAWYNEKTKQKQNVNKSLNFWNFPDVLIISFKRFDNYNRKINTVVTTPLTDLDLSKYVVGYDKETYVYDLFGVCNHIGGCHGGHYTSFVKNANNKWYHFNDTNVNEVNPAKIITNSGYCYFYKKVSK</sequence>
<organism evidence="1 2">
    <name type="scientific">Phaeocystis globosa virus PgV-16T</name>
    <dbReference type="NCBI Taxonomy" id="3071227"/>
    <lineage>
        <taxon>Viruses</taxon>
        <taxon>Varidnaviria</taxon>
        <taxon>Bamfordvirae</taxon>
        <taxon>Nucleocytoviricota</taxon>
        <taxon>Megaviricetes</taxon>
        <taxon>Imitervirales</taxon>
        <taxon>Mesomimiviridae</taxon>
        <taxon>Tethysvirus</taxon>
        <taxon>Tethysvirus hollandense</taxon>
    </lineage>
</organism>
<dbReference type="EMBL" id="KC662249">
    <property type="protein sequence ID" value="AGM15562.1"/>
    <property type="molecule type" value="Genomic_DNA"/>
</dbReference>
<protein>
    <submittedName>
        <fullName evidence="1">Ubiquitin specific peptidase C19</fullName>
    </submittedName>
</protein>
<accession>A0AC59EX68</accession>
<evidence type="ECO:0000313" key="2">
    <source>
        <dbReference type="Proteomes" id="UP000204225"/>
    </source>
</evidence>
<proteinExistence type="predicted"/>
<evidence type="ECO:0000313" key="1">
    <source>
        <dbReference type="EMBL" id="AGM15562.1"/>
    </source>
</evidence>
<keyword evidence="2" id="KW-1185">Reference proteome</keyword>
<reference evidence="1 2" key="1">
    <citation type="journal article" date="2013" name="Proc. Natl. Acad. Sci. U.S.A.">
        <title>Genome of Phaeocystis globosa virus PgV-16T highlights the common ancestry of the largest known DNA viruses infecting eukaryotes.</title>
        <authorList>
            <person name="Santini S."/>
            <person name="Jeudy S."/>
            <person name="Bartoli J."/>
            <person name="Poirot O."/>
            <person name="Lescot M."/>
            <person name="Abergel C."/>
            <person name="Barbe V."/>
            <person name="Wommack K.E."/>
            <person name="Noordeloos A.A."/>
            <person name="Brussaard C.P."/>
            <person name="Claverie J.M."/>
        </authorList>
    </citation>
    <scope>NUCLEOTIDE SEQUENCE [LARGE SCALE GENOMIC DNA]</scope>
    <source>
        <strain evidence="1 2">16T</strain>
    </source>
</reference>
<name>A0AC59EX68_9VIRU</name>
<dbReference type="Proteomes" id="UP000204225">
    <property type="component" value="Segment"/>
</dbReference>